<proteinExistence type="predicted"/>
<evidence type="ECO:0000313" key="2">
    <source>
        <dbReference type="EMBL" id="JAD84838.1"/>
    </source>
</evidence>
<feature type="compositionally biased region" description="Low complexity" evidence="1">
    <location>
        <begin position="30"/>
        <end position="40"/>
    </location>
</feature>
<feature type="compositionally biased region" description="Basic residues" evidence="1">
    <location>
        <begin position="48"/>
        <end position="61"/>
    </location>
</feature>
<dbReference type="AlphaFoldDB" id="A0A0A9DDS5"/>
<evidence type="ECO:0000256" key="1">
    <source>
        <dbReference type="SAM" id="MobiDB-lite"/>
    </source>
</evidence>
<protein>
    <submittedName>
        <fullName evidence="2">Uncharacterized protein</fullName>
    </submittedName>
</protein>
<accession>A0A0A9DDS5</accession>
<name>A0A0A9DDS5_ARUDO</name>
<feature type="region of interest" description="Disordered" evidence="1">
    <location>
        <begin position="30"/>
        <end position="77"/>
    </location>
</feature>
<dbReference type="EMBL" id="GBRH01213057">
    <property type="protein sequence ID" value="JAD84838.1"/>
    <property type="molecule type" value="Transcribed_RNA"/>
</dbReference>
<reference evidence="2" key="2">
    <citation type="journal article" date="2015" name="Data Brief">
        <title>Shoot transcriptome of the giant reed, Arundo donax.</title>
        <authorList>
            <person name="Barrero R.A."/>
            <person name="Guerrero F.D."/>
            <person name="Moolhuijzen P."/>
            <person name="Goolsby J.A."/>
            <person name="Tidwell J."/>
            <person name="Bellgard S.E."/>
            <person name="Bellgard M.I."/>
        </authorList>
    </citation>
    <scope>NUCLEOTIDE SEQUENCE</scope>
    <source>
        <tissue evidence="2">Shoot tissue taken approximately 20 cm above the soil surface</tissue>
    </source>
</reference>
<sequence>MPWRPLHPLIRAARHPRRCLPLRTLLPGTAAPSPLSALPDPGFPARWPNRRRARRTGRERRARGIEASSGQQPWSPGWHCRLVEQGGAVQIPERQAAGAQCGSSACAVRSLLHEHGAGVHGADEDDSLAARIGSTAFVECV</sequence>
<reference evidence="2" key="1">
    <citation type="submission" date="2014-09" db="EMBL/GenBank/DDBJ databases">
        <authorList>
            <person name="Magalhaes I.L.F."/>
            <person name="Oliveira U."/>
            <person name="Santos F.R."/>
            <person name="Vidigal T.H.D.A."/>
            <person name="Brescovit A.D."/>
            <person name="Santos A.J."/>
        </authorList>
    </citation>
    <scope>NUCLEOTIDE SEQUENCE</scope>
    <source>
        <tissue evidence="2">Shoot tissue taken approximately 20 cm above the soil surface</tissue>
    </source>
</reference>
<organism evidence="2">
    <name type="scientific">Arundo donax</name>
    <name type="common">Giant reed</name>
    <name type="synonym">Donax arundinaceus</name>
    <dbReference type="NCBI Taxonomy" id="35708"/>
    <lineage>
        <taxon>Eukaryota</taxon>
        <taxon>Viridiplantae</taxon>
        <taxon>Streptophyta</taxon>
        <taxon>Embryophyta</taxon>
        <taxon>Tracheophyta</taxon>
        <taxon>Spermatophyta</taxon>
        <taxon>Magnoliopsida</taxon>
        <taxon>Liliopsida</taxon>
        <taxon>Poales</taxon>
        <taxon>Poaceae</taxon>
        <taxon>PACMAD clade</taxon>
        <taxon>Arundinoideae</taxon>
        <taxon>Arundineae</taxon>
        <taxon>Arundo</taxon>
    </lineage>
</organism>